<accession>A0AB34JT82</accession>
<evidence type="ECO:0000313" key="2">
    <source>
        <dbReference type="EMBL" id="KAL1524093.1"/>
    </source>
</evidence>
<feature type="region of interest" description="Disordered" evidence="1">
    <location>
        <begin position="62"/>
        <end position="108"/>
    </location>
</feature>
<feature type="compositionally biased region" description="Basic and acidic residues" evidence="1">
    <location>
        <begin position="80"/>
        <end position="89"/>
    </location>
</feature>
<protein>
    <submittedName>
        <fullName evidence="2">Uncharacterized protein</fullName>
    </submittedName>
</protein>
<evidence type="ECO:0000256" key="1">
    <source>
        <dbReference type="SAM" id="MobiDB-lite"/>
    </source>
</evidence>
<gene>
    <name evidence="2" type="ORF">AB1Y20_019003</name>
</gene>
<dbReference type="EMBL" id="JBGBPQ010000005">
    <property type="protein sequence ID" value="KAL1524093.1"/>
    <property type="molecule type" value="Genomic_DNA"/>
</dbReference>
<keyword evidence="3" id="KW-1185">Reference proteome</keyword>
<name>A0AB34JT82_PRYPA</name>
<sequence>MGGRRRDPRTLAAAEFLLRMQVPNAREACRRANLPAGSHARVAALAKRLRQAVAARTSGEVVCASRGEPSDAGATTARGATEDSARPPPHDASGGGHCVAPEASGAHDAPHRPLWWLACVAAGQPCRSTGEAAGQPCRSTGEKLPRYECREVSKS</sequence>
<dbReference type="AlphaFoldDB" id="A0AB34JT82"/>
<proteinExistence type="predicted"/>
<dbReference type="Proteomes" id="UP001515480">
    <property type="component" value="Unassembled WGS sequence"/>
</dbReference>
<organism evidence="2 3">
    <name type="scientific">Prymnesium parvum</name>
    <name type="common">Toxic golden alga</name>
    <dbReference type="NCBI Taxonomy" id="97485"/>
    <lineage>
        <taxon>Eukaryota</taxon>
        <taxon>Haptista</taxon>
        <taxon>Haptophyta</taxon>
        <taxon>Prymnesiophyceae</taxon>
        <taxon>Prymnesiales</taxon>
        <taxon>Prymnesiaceae</taxon>
        <taxon>Prymnesium</taxon>
    </lineage>
</organism>
<evidence type="ECO:0000313" key="3">
    <source>
        <dbReference type="Proteomes" id="UP001515480"/>
    </source>
</evidence>
<comment type="caution">
    <text evidence="2">The sequence shown here is derived from an EMBL/GenBank/DDBJ whole genome shotgun (WGS) entry which is preliminary data.</text>
</comment>
<reference evidence="2 3" key="1">
    <citation type="journal article" date="2024" name="Science">
        <title>Giant polyketide synthase enzymes in the biosynthesis of giant marine polyether toxins.</title>
        <authorList>
            <person name="Fallon T.R."/>
            <person name="Shende V.V."/>
            <person name="Wierzbicki I.H."/>
            <person name="Pendleton A.L."/>
            <person name="Watervoot N.F."/>
            <person name="Auber R.P."/>
            <person name="Gonzalez D.J."/>
            <person name="Wisecaver J.H."/>
            <person name="Moore B.S."/>
        </authorList>
    </citation>
    <scope>NUCLEOTIDE SEQUENCE [LARGE SCALE GENOMIC DNA]</scope>
    <source>
        <strain evidence="2 3">12B1</strain>
    </source>
</reference>